<feature type="region of interest" description="Disordered" evidence="1">
    <location>
        <begin position="131"/>
        <end position="178"/>
    </location>
</feature>
<protein>
    <submittedName>
        <fullName evidence="2">Uncharacterized protein</fullName>
    </submittedName>
</protein>
<feature type="compositionally biased region" description="Basic and acidic residues" evidence="1">
    <location>
        <begin position="154"/>
        <end position="164"/>
    </location>
</feature>
<keyword evidence="3" id="KW-1185">Reference proteome</keyword>
<proteinExistence type="predicted"/>
<reference evidence="2 3" key="1">
    <citation type="journal article" date="2023" name="Plants (Basel)">
        <title>Bridging the Gap: Combining Genomics and Transcriptomics Approaches to Understand Stylosanthes scabra, an Orphan Legume from the Brazilian Caatinga.</title>
        <authorList>
            <person name="Ferreira-Neto J.R.C."/>
            <person name="da Silva M.D."/>
            <person name="Binneck E."/>
            <person name="de Melo N.F."/>
            <person name="da Silva R.H."/>
            <person name="de Melo A.L.T.M."/>
            <person name="Pandolfi V."/>
            <person name="Bustamante F.O."/>
            <person name="Brasileiro-Vidal A.C."/>
            <person name="Benko-Iseppon A.M."/>
        </authorList>
    </citation>
    <scope>NUCLEOTIDE SEQUENCE [LARGE SCALE GENOMIC DNA]</scope>
    <source>
        <tissue evidence="2">Leaves</tissue>
    </source>
</reference>
<sequence length="178" mass="20304">MNGVFPISINCDGDEELEGTAMLPYEILDEWYFKEINMIDRSESESSDQTVTWNYERKERVEMDAFILEEVEGAMKLNSSLATYESVCSSGVGFVEGIKVGSHIKQLGSARNEEYTNLKEKVSKIDRRQYSSNPTLEIGPGMSDGDEDFMPGLKELDEAHELKRREAKKGRMRKQEVE</sequence>
<accession>A0ABU6UCM6</accession>
<evidence type="ECO:0000313" key="3">
    <source>
        <dbReference type="Proteomes" id="UP001341840"/>
    </source>
</evidence>
<comment type="caution">
    <text evidence="2">The sequence shown here is derived from an EMBL/GenBank/DDBJ whole genome shotgun (WGS) entry which is preliminary data.</text>
</comment>
<gene>
    <name evidence="2" type="ORF">PIB30_030479</name>
</gene>
<evidence type="ECO:0000313" key="2">
    <source>
        <dbReference type="EMBL" id="MED6158195.1"/>
    </source>
</evidence>
<name>A0ABU6UCM6_9FABA</name>
<evidence type="ECO:0000256" key="1">
    <source>
        <dbReference type="SAM" id="MobiDB-lite"/>
    </source>
</evidence>
<organism evidence="2 3">
    <name type="scientific">Stylosanthes scabra</name>
    <dbReference type="NCBI Taxonomy" id="79078"/>
    <lineage>
        <taxon>Eukaryota</taxon>
        <taxon>Viridiplantae</taxon>
        <taxon>Streptophyta</taxon>
        <taxon>Embryophyta</taxon>
        <taxon>Tracheophyta</taxon>
        <taxon>Spermatophyta</taxon>
        <taxon>Magnoliopsida</taxon>
        <taxon>eudicotyledons</taxon>
        <taxon>Gunneridae</taxon>
        <taxon>Pentapetalae</taxon>
        <taxon>rosids</taxon>
        <taxon>fabids</taxon>
        <taxon>Fabales</taxon>
        <taxon>Fabaceae</taxon>
        <taxon>Papilionoideae</taxon>
        <taxon>50 kb inversion clade</taxon>
        <taxon>dalbergioids sensu lato</taxon>
        <taxon>Dalbergieae</taxon>
        <taxon>Pterocarpus clade</taxon>
        <taxon>Stylosanthes</taxon>
    </lineage>
</organism>
<dbReference type="Proteomes" id="UP001341840">
    <property type="component" value="Unassembled WGS sequence"/>
</dbReference>
<dbReference type="EMBL" id="JASCZI010120956">
    <property type="protein sequence ID" value="MED6158195.1"/>
    <property type="molecule type" value="Genomic_DNA"/>
</dbReference>